<feature type="region of interest" description="Disordered" evidence="1">
    <location>
        <begin position="1115"/>
        <end position="1173"/>
    </location>
</feature>
<evidence type="ECO:0000313" key="2">
    <source>
        <dbReference type="EMBL" id="KAA1075143.1"/>
    </source>
</evidence>
<feature type="region of interest" description="Disordered" evidence="1">
    <location>
        <begin position="36"/>
        <end position="96"/>
    </location>
</feature>
<dbReference type="EMBL" id="VSWC01000157">
    <property type="protein sequence ID" value="KAA1075143.1"/>
    <property type="molecule type" value="Genomic_DNA"/>
</dbReference>
<evidence type="ECO:0000256" key="1">
    <source>
        <dbReference type="SAM" id="MobiDB-lite"/>
    </source>
</evidence>
<dbReference type="Proteomes" id="UP000324748">
    <property type="component" value="Unassembled WGS sequence"/>
</dbReference>
<dbReference type="AlphaFoldDB" id="A0A5B0MG84"/>
<evidence type="ECO:0008006" key="4">
    <source>
        <dbReference type="Google" id="ProtNLM"/>
    </source>
</evidence>
<keyword evidence="3" id="KW-1185">Reference proteome</keyword>
<feature type="region of interest" description="Disordered" evidence="1">
    <location>
        <begin position="1185"/>
        <end position="1225"/>
    </location>
</feature>
<evidence type="ECO:0000313" key="3">
    <source>
        <dbReference type="Proteomes" id="UP000324748"/>
    </source>
</evidence>
<accession>A0A5B0MG84</accession>
<protein>
    <recommendedName>
        <fullName evidence="4">GCM domain-containing protein</fullName>
    </recommendedName>
</protein>
<dbReference type="OrthoDB" id="2624269at2759"/>
<sequence>MRLRQQFHTIEFFLPSAIVPLTSSAIVPLTFPCRSPSKTSMNSARFGKDPEWQSEGDSDGSNTSLVEAKHVPIRRSRGKPKITEHESETDNTANQNAKTFFLPTMNEGTFIDHGCTLDPEGYPILPNGNTIFVRLPGESITNFGNVGFSKRTGSEYRSKGAWKLKRIYCLGVLSCDLPDCRWAGAPPTGRVDMSEWLERNSSCRGAHGTCPGNVVHIECKNTLIRVDEHVATSWAVLRHRGVHNHAWPEAKKPDQLSRETLKAEIAKNPKAGAFSLRIRKPNPSGDTYNSVLDIHPSLGNADRLRYYRKLMLKELNITPNHLGGSVGDHFITDMFKWVKRGLLIISSSYLEGDEHFTFQSEWMRKRLLARDIDHNVYSTGLVSDVTYRFFRNGYLLSTSMYCEELARWIPIQLTWIRGLSEKYYQVHFAVLFRQFLGPEFTTTERNILVCNIVDFSAAQREGFVAAYWEVFGICDKKIVLDKLQGCHEHYRAQVTRVKRNRHVVMADEESTFQNMCMDLIKEPAEGDASHEDKIDALRRRFPKAKRWLDWWTMADVEAMLFPSRRPKVEDTPEGQERPTKTTNAQESLHRLYYMLSYVWCFLMFIVGKLNQTLVCLSEGKTCLMLGMIQLYSFIKVLEEDFDAVMRGISIEYGAARKGQTDIAQSLGWEKKRKRAPNPAKPIGDQKVRHTFVNDGRAPDTTDGLIPDLAKKKLGRPSGSVNIDRNPFSTYTSYRASDRAHLANRCWLAASLETLYALYSPLWHHGSSGTGTSLFTSLVKHFSARTTYELTQLGSIRGVLSKAQSSLFIQAQNRSPKSFVEGEFASADLFIELALDPKANPNRALKGLFEVEEKRILVCNVHPAATQQLTRLLYIINIRRETFDYNNIGHANVAELLRQWNSVGLHGVCGLQCKACVAAQEMRPREFERLGSEIGMCRTTDGLTQEYRYNEHSTLAFPNGEAPPHLYFFLDVATVTDPFEQQKFMATTDWPATIFMSGVRYTLFARGFWNGNHYWSKVLKGLGGMVGVWLHNDQENDGYARFVTPDPSKLGGPAPHTSWLMYSRGWTGSEREHVNEMMGKIKSDYPHATGHTPFASLSTLLGTFNNDLPVLETQTTHSATNKPLVEGELASQSQLKRPGPLISGQEGDNTPHGPPTNQANSKISTTEASTKTPKKLKLKIKMTTGCSTAALPPTVAKQESDVVAPAGRPRKDGARLRKRVTRSSGN</sequence>
<name>A0A5B0MG84_PUCGR</name>
<reference evidence="2 3" key="1">
    <citation type="submission" date="2019-05" db="EMBL/GenBank/DDBJ databases">
        <title>Emergence of the Ug99 lineage of the wheat stem rust pathogen through somatic hybridization.</title>
        <authorList>
            <person name="Li F."/>
            <person name="Upadhyaya N.M."/>
            <person name="Sperschneider J."/>
            <person name="Matny O."/>
            <person name="Nguyen-Phuc H."/>
            <person name="Mago R."/>
            <person name="Raley C."/>
            <person name="Miller M.E."/>
            <person name="Silverstein K.A.T."/>
            <person name="Henningsen E."/>
            <person name="Hirsch C.D."/>
            <person name="Visser B."/>
            <person name="Pretorius Z.A."/>
            <person name="Steffenson B.J."/>
            <person name="Schwessinger B."/>
            <person name="Dodds P.N."/>
            <person name="Figueroa M."/>
        </authorList>
    </citation>
    <scope>NUCLEOTIDE SEQUENCE [LARGE SCALE GENOMIC DNA]</scope>
    <source>
        <strain evidence="2">21-0</strain>
    </source>
</reference>
<organism evidence="2 3">
    <name type="scientific">Puccinia graminis f. sp. tritici</name>
    <dbReference type="NCBI Taxonomy" id="56615"/>
    <lineage>
        <taxon>Eukaryota</taxon>
        <taxon>Fungi</taxon>
        <taxon>Dikarya</taxon>
        <taxon>Basidiomycota</taxon>
        <taxon>Pucciniomycotina</taxon>
        <taxon>Pucciniomycetes</taxon>
        <taxon>Pucciniales</taxon>
        <taxon>Pucciniaceae</taxon>
        <taxon>Puccinia</taxon>
    </lineage>
</organism>
<feature type="compositionally biased region" description="Basic residues" evidence="1">
    <location>
        <begin position="71"/>
        <end position="80"/>
    </location>
</feature>
<comment type="caution">
    <text evidence="2">The sequence shown here is derived from an EMBL/GenBank/DDBJ whole genome shotgun (WGS) entry which is preliminary data.</text>
</comment>
<feature type="compositionally biased region" description="Polar residues" evidence="1">
    <location>
        <begin position="1154"/>
        <end position="1168"/>
    </location>
</feature>
<feature type="compositionally biased region" description="Basic residues" evidence="1">
    <location>
        <begin position="1215"/>
        <end position="1225"/>
    </location>
</feature>
<proteinExistence type="predicted"/>
<gene>
    <name evidence="2" type="ORF">PGT21_050307</name>
</gene>